<dbReference type="Gene3D" id="1.25.40.10">
    <property type="entry name" value="Tetratricopeptide repeat domain"/>
    <property type="match status" value="2"/>
</dbReference>
<dbReference type="InterPro" id="IPR005158">
    <property type="entry name" value="BTAD"/>
</dbReference>
<evidence type="ECO:0000313" key="8">
    <source>
        <dbReference type="Proteomes" id="UP000595703"/>
    </source>
</evidence>
<protein>
    <submittedName>
        <fullName evidence="7">Putative transcriptional regulator</fullName>
    </submittedName>
</protein>
<dbReference type="SUPFAM" id="SSF52540">
    <property type="entry name" value="P-loop containing nucleoside triphosphate hydrolases"/>
    <property type="match status" value="1"/>
</dbReference>
<feature type="region of interest" description="Disordered" evidence="5">
    <location>
        <begin position="239"/>
        <end position="284"/>
    </location>
</feature>
<dbReference type="CDD" id="cd15831">
    <property type="entry name" value="BTAD"/>
    <property type="match status" value="1"/>
</dbReference>
<dbReference type="InterPro" id="IPR058852">
    <property type="entry name" value="HTH_77"/>
</dbReference>
<dbReference type="Gene3D" id="1.10.10.10">
    <property type="entry name" value="Winged helix-like DNA-binding domain superfamily/Winged helix DNA-binding domain"/>
    <property type="match status" value="1"/>
</dbReference>
<dbReference type="Pfam" id="PF00486">
    <property type="entry name" value="Trans_reg_C"/>
    <property type="match status" value="1"/>
</dbReference>
<reference evidence="7 8" key="1">
    <citation type="journal article" date="2010" name="J. Bacteriol.">
        <title>Biochemical characterization of a novel indole prenyltransferase from Streptomyces sp. SN-593.</title>
        <authorList>
            <person name="Takahashi S."/>
            <person name="Takagi H."/>
            <person name="Toyoda A."/>
            <person name="Uramoto M."/>
            <person name="Nogawa T."/>
            <person name="Ueki M."/>
            <person name="Sakaki Y."/>
            <person name="Osada H."/>
        </authorList>
    </citation>
    <scope>NUCLEOTIDE SEQUENCE [LARGE SCALE GENOMIC DNA]</scope>
    <source>
        <strain evidence="7 8">SN-593</strain>
    </source>
</reference>
<dbReference type="KEGG" id="arev:RVR_5625"/>
<evidence type="ECO:0000256" key="4">
    <source>
        <dbReference type="PROSITE-ProRule" id="PRU01091"/>
    </source>
</evidence>
<dbReference type="InterPro" id="IPR016032">
    <property type="entry name" value="Sig_transdc_resp-reg_C-effctor"/>
</dbReference>
<feature type="compositionally biased region" description="Pro residues" evidence="5">
    <location>
        <begin position="476"/>
        <end position="489"/>
    </location>
</feature>
<dbReference type="SMART" id="SM00862">
    <property type="entry name" value="Trans_reg_C"/>
    <property type="match status" value="1"/>
</dbReference>
<reference evidence="7 8" key="4">
    <citation type="journal article" date="2020" name="Sci. Rep.">
        <title>beta-carboline chemical signals induce reveromycin production through a LuxR family regulator in Streptomyces sp. SN-593.</title>
        <authorList>
            <person name="Panthee S."/>
            <person name="Kito N."/>
            <person name="Hayashi T."/>
            <person name="Shimizu T."/>
            <person name="Ishikawa J."/>
            <person name="Hamamoto H."/>
            <person name="Osada H."/>
            <person name="Takahashi S."/>
        </authorList>
    </citation>
    <scope>NUCLEOTIDE SEQUENCE [LARGE SCALE GENOMIC DNA]</scope>
    <source>
        <strain evidence="7 8">SN-593</strain>
    </source>
</reference>
<feature type="compositionally biased region" description="Pro residues" evidence="5">
    <location>
        <begin position="265"/>
        <end position="280"/>
    </location>
</feature>
<dbReference type="GO" id="GO:0006355">
    <property type="term" value="P:regulation of DNA-templated transcription"/>
    <property type="evidence" value="ECO:0007669"/>
    <property type="project" value="InterPro"/>
</dbReference>
<dbReference type="PRINTS" id="PR00364">
    <property type="entry name" value="DISEASERSIST"/>
</dbReference>
<keyword evidence="2" id="KW-0902">Two-component regulatory system</keyword>
<dbReference type="AlphaFoldDB" id="A0A7U3VPU8"/>
<dbReference type="EMBL" id="AP018365">
    <property type="protein sequence ID" value="BBA99132.1"/>
    <property type="molecule type" value="Genomic_DNA"/>
</dbReference>
<dbReference type="Pfam" id="PF25872">
    <property type="entry name" value="HTH_77"/>
    <property type="match status" value="1"/>
</dbReference>
<dbReference type="GO" id="GO:0000160">
    <property type="term" value="P:phosphorelay signal transduction system"/>
    <property type="evidence" value="ECO:0007669"/>
    <property type="project" value="UniProtKB-KW"/>
</dbReference>
<dbReference type="SUPFAM" id="SSF48452">
    <property type="entry name" value="TPR-like"/>
    <property type="match status" value="2"/>
</dbReference>
<dbReference type="GO" id="GO:0003677">
    <property type="term" value="F:DNA binding"/>
    <property type="evidence" value="ECO:0007669"/>
    <property type="project" value="UniProtKB-UniRule"/>
</dbReference>
<dbReference type="SMART" id="SM01043">
    <property type="entry name" value="BTAD"/>
    <property type="match status" value="1"/>
</dbReference>
<dbReference type="PROSITE" id="PS51755">
    <property type="entry name" value="OMPR_PHOB"/>
    <property type="match status" value="1"/>
</dbReference>
<dbReference type="InterPro" id="IPR036388">
    <property type="entry name" value="WH-like_DNA-bd_sf"/>
</dbReference>
<name>A0A7U3VPU8_9ACTN</name>
<dbReference type="InterPro" id="IPR027417">
    <property type="entry name" value="P-loop_NTPase"/>
</dbReference>
<dbReference type="Pfam" id="PF03704">
    <property type="entry name" value="BTAD"/>
    <property type="match status" value="1"/>
</dbReference>
<dbReference type="InterPro" id="IPR001867">
    <property type="entry name" value="OmpR/PhoB-type_DNA-bd"/>
</dbReference>
<dbReference type="InterPro" id="IPR011990">
    <property type="entry name" value="TPR-like_helical_dom_sf"/>
</dbReference>
<dbReference type="PANTHER" id="PTHR47691:SF3">
    <property type="entry name" value="HTH-TYPE TRANSCRIPTIONAL REGULATOR RV0890C-RELATED"/>
    <property type="match status" value="1"/>
</dbReference>
<organism evidence="7 8">
    <name type="scientific">Actinacidiphila reveromycinica</name>
    <dbReference type="NCBI Taxonomy" id="659352"/>
    <lineage>
        <taxon>Bacteria</taxon>
        <taxon>Bacillati</taxon>
        <taxon>Actinomycetota</taxon>
        <taxon>Actinomycetes</taxon>
        <taxon>Kitasatosporales</taxon>
        <taxon>Streptomycetaceae</taxon>
        <taxon>Actinacidiphila</taxon>
    </lineage>
</organism>
<keyword evidence="8" id="KW-1185">Reference proteome</keyword>
<proteinExistence type="inferred from homology"/>
<dbReference type="SUPFAM" id="SSF46894">
    <property type="entry name" value="C-terminal effector domain of the bipartite response regulators"/>
    <property type="match status" value="1"/>
</dbReference>
<evidence type="ECO:0000259" key="6">
    <source>
        <dbReference type="PROSITE" id="PS51755"/>
    </source>
</evidence>
<dbReference type="Pfam" id="PF13191">
    <property type="entry name" value="AAA_16"/>
    <property type="match status" value="1"/>
</dbReference>
<gene>
    <name evidence="7" type="ORF">RVR_5625</name>
</gene>
<evidence type="ECO:0000256" key="5">
    <source>
        <dbReference type="SAM" id="MobiDB-lite"/>
    </source>
</evidence>
<comment type="similarity">
    <text evidence="1">Belongs to the AfsR/DnrI/RedD regulatory family.</text>
</comment>
<feature type="region of interest" description="Disordered" evidence="5">
    <location>
        <begin position="462"/>
        <end position="519"/>
    </location>
</feature>
<feature type="DNA-binding region" description="OmpR/PhoB-type" evidence="4">
    <location>
        <begin position="1"/>
        <end position="93"/>
    </location>
</feature>
<feature type="domain" description="OmpR/PhoB-type" evidence="6">
    <location>
        <begin position="1"/>
        <end position="93"/>
    </location>
</feature>
<reference evidence="7 8" key="3">
    <citation type="journal article" date="2011" name="Nat. Chem. Biol.">
        <title>Reveromycin A biosynthesis uses RevG and RevJ for stereospecific spiroacetal formation.</title>
        <authorList>
            <person name="Takahashi S."/>
            <person name="Toyoda A."/>
            <person name="Sekiyama Y."/>
            <person name="Takagi H."/>
            <person name="Nogawa T."/>
            <person name="Uramoto M."/>
            <person name="Suzuki R."/>
            <person name="Koshino H."/>
            <person name="Kumano T."/>
            <person name="Panthee S."/>
            <person name="Dairi T."/>
            <person name="Ishikawa J."/>
            <person name="Ikeda H."/>
            <person name="Sakaki Y."/>
            <person name="Osada H."/>
        </authorList>
    </citation>
    <scope>NUCLEOTIDE SEQUENCE [LARGE SCALE GENOMIC DNA]</scope>
    <source>
        <strain evidence="7 8">SN-593</strain>
    </source>
</reference>
<sequence length="1144" mass="122802">MNAVRYFVLGVTEARSDDGTVVPLTGAKVRAVLTVLAARAGHPVPPETLIAEVWTREPPADAAGALQALVARLRKALGRDAVASEPGGYRLNTPRQSVDLFAFEELLRTGEAELRDGRPEEAARTLGQALGLWRGPALADLPDRGAAAARTDALRLAALRAKFEAELARGQTAAVLPALREAVAAHPLDEPFHAQLIRALRASGRSADALVAYEEARTVLADTLGADPGPELRALHTELLRPPEPDGPTAGDARHRTASGAPSVGPLPPSAPSPAPPPPRRGNLRARLTSFVGRESELAAIRADIRAARLVTLTGPGGSGKTRLAQEAAEAAQDGYPDGVWLAELAPLDDPYAVPHAVLNALGRRDTLVLAPARDALGGENPMERLVEYCTGRRLLLVLDNCEHLVGATAYLAEDLLARCPELTVLATSREPLGVPGELVRPVEPLPPRTAYRLFAERARTARPQAVPDPAHHPAPDPAPHLAPDPAPDTVPGRGPTPGADRAPAGRHNGHRDSSGSDTVDEAAIREICRRLDGLPLAIELAAARLRALSPRQIADRLDDRFRLLTGGSRTLLPRQQTLRAVVDWSWDLLDDRERTTLCALSVFAGGCTLAAAEAVCGPDALDTVAQLVDKSLVVAEHDRTAGTRYRLLETIHEYALERAHEHPAALVAAGERHTAYVRDLAVSVDPLLRGSDQLHWFEVLETELDNVRAALHRALVHRSEADAVAIALGMGWFWWLRNYRDEASGWLTQVAAMGADRLGDTDDPMYWPRLDLQLLLLFVQGDSATEDQWAAPDVKAMVNLVSAAYRDAGPPAARFPGMLWPFTLYVSGGGRMVLAETDRVVDNCRANGGDWELAAALMFRMHVTVDSPGGTARVDRDRAELSELAGRLGDRWIRAQVHSARAEIETLHGDYAAARDGFEEAYRLGRELGAFSEGAFLLGRMAELAHRCGDDEDARRLLDDAEEEAERYAVMDARTYIRYLRSLILLRQGAVREARELYGTAVGRIADGTPPPMFHVLLRGLSAGLTAAEGDLPGALVEAAEAVRMAEEENCTEAVVGAQFDTAAQILAELGDAPAALRMAGASDAVRGALPRTLPEQAGDDAVTARAAALLAPEEAVRQRARGAGRSRQESIEELAALALSFH</sequence>
<accession>A0A7U3VPU8</accession>
<evidence type="ECO:0000256" key="1">
    <source>
        <dbReference type="ARBA" id="ARBA00005820"/>
    </source>
</evidence>
<evidence type="ECO:0000256" key="3">
    <source>
        <dbReference type="ARBA" id="ARBA00023125"/>
    </source>
</evidence>
<dbReference type="PANTHER" id="PTHR47691">
    <property type="entry name" value="REGULATOR-RELATED"/>
    <property type="match status" value="1"/>
</dbReference>
<dbReference type="Proteomes" id="UP000595703">
    <property type="component" value="Chromosome"/>
</dbReference>
<keyword evidence="3 4" id="KW-0238">DNA-binding</keyword>
<dbReference type="InterPro" id="IPR041664">
    <property type="entry name" value="AAA_16"/>
</dbReference>
<dbReference type="Gene3D" id="3.40.50.300">
    <property type="entry name" value="P-loop containing nucleotide triphosphate hydrolases"/>
    <property type="match status" value="1"/>
</dbReference>
<evidence type="ECO:0000313" key="7">
    <source>
        <dbReference type="EMBL" id="BBA99132.1"/>
    </source>
</evidence>
<evidence type="ECO:0000256" key="2">
    <source>
        <dbReference type="ARBA" id="ARBA00023012"/>
    </source>
</evidence>
<reference evidence="7 8" key="2">
    <citation type="journal article" date="2011" name="J. Antibiot.">
        <title>Furaquinocins I and J: novel polyketide isoprenoid hybrid compounds from Streptomyces reveromyceticus SN-593.</title>
        <authorList>
            <person name="Panthee S."/>
            <person name="Takahashi S."/>
            <person name="Takagi H."/>
            <person name="Nogawa T."/>
            <person name="Oowada E."/>
            <person name="Uramoto M."/>
            <person name="Osada H."/>
        </authorList>
    </citation>
    <scope>NUCLEOTIDE SEQUENCE [LARGE SCALE GENOMIC DNA]</scope>
    <source>
        <strain evidence="7 8">SN-593</strain>
    </source>
</reference>